<dbReference type="PANTHER" id="PTHR22625">
    <property type="entry name" value="PLEXIN"/>
    <property type="match status" value="1"/>
</dbReference>
<dbReference type="SUPFAM" id="SSF81296">
    <property type="entry name" value="E set domains"/>
    <property type="match status" value="3"/>
</dbReference>
<dbReference type="GO" id="GO:0005886">
    <property type="term" value="C:plasma membrane"/>
    <property type="evidence" value="ECO:0007669"/>
    <property type="project" value="TreeGrafter"/>
</dbReference>
<dbReference type="Ensembl" id="ENSEBUT00000017758.1">
    <property type="protein sequence ID" value="ENSEBUP00000017181.1"/>
    <property type="gene ID" value="ENSEBUG00000010733.1"/>
</dbReference>
<evidence type="ECO:0000256" key="4">
    <source>
        <dbReference type="SAM" id="Coils"/>
    </source>
</evidence>
<evidence type="ECO:0000313" key="8">
    <source>
        <dbReference type="Ensembl" id="ENSEBUP00000017181.1"/>
    </source>
</evidence>
<reference evidence="8" key="2">
    <citation type="submission" date="2025-09" db="UniProtKB">
        <authorList>
            <consortium name="Ensembl"/>
        </authorList>
    </citation>
    <scope>IDENTIFICATION</scope>
</reference>
<feature type="domain" description="PSI" evidence="6">
    <location>
        <begin position="157"/>
        <end position="204"/>
    </location>
</feature>
<dbReference type="Gene3D" id="2.60.40.10">
    <property type="entry name" value="Immunoglobulins"/>
    <property type="match status" value="5"/>
</dbReference>
<dbReference type="PANTHER" id="PTHR22625:SF70">
    <property type="entry name" value="PLEXIN A, ISOFORM A"/>
    <property type="match status" value="1"/>
</dbReference>
<dbReference type="InterPro" id="IPR031148">
    <property type="entry name" value="Plexin"/>
</dbReference>
<evidence type="ECO:0000256" key="1">
    <source>
        <dbReference type="ARBA" id="ARBA00004479"/>
    </source>
</evidence>
<evidence type="ECO:0000259" key="7">
    <source>
        <dbReference type="SMART" id="SM00429"/>
    </source>
</evidence>
<feature type="transmembrane region" description="Helical" evidence="5">
    <location>
        <begin position="658"/>
        <end position="680"/>
    </location>
</feature>
<dbReference type="Pfam" id="PF24479">
    <property type="entry name" value="PSI_PlexinA-B"/>
    <property type="match status" value="1"/>
</dbReference>
<dbReference type="InterPro" id="IPR002165">
    <property type="entry name" value="Plexin_repeat"/>
</dbReference>
<feature type="domain" description="IPT/TIG" evidence="7">
    <location>
        <begin position="541"/>
        <end position="657"/>
    </location>
</feature>
<dbReference type="Proteomes" id="UP000694388">
    <property type="component" value="Unplaced"/>
</dbReference>
<feature type="domain" description="IPT/TIG" evidence="7">
    <location>
        <begin position="454"/>
        <end position="539"/>
    </location>
</feature>
<dbReference type="AlphaFoldDB" id="A0A8C4QNH4"/>
<evidence type="ECO:0000256" key="2">
    <source>
        <dbReference type="ARBA" id="ARBA00023136"/>
    </source>
</evidence>
<keyword evidence="5" id="KW-0812">Transmembrane</keyword>
<dbReference type="InterPro" id="IPR008936">
    <property type="entry name" value="Rho_GTPase_activation_prot"/>
</dbReference>
<evidence type="ECO:0000256" key="5">
    <source>
        <dbReference type="SAM" id="Phobius"/>
    </source>
</evidence>
<dbReference type="Gene3D" id="3.30.1680.10">
    <property type="entry name" value="ligand-binding face of the semaphorins, domain 2"/>
    <property type="match status" value="1"/>
</dbReference>
<dbReference type="Pfam" id="PF18020">
    <property type="entry name" value="TIG_2"/>
    <property type="match status" value="1"/>
</dbReference>
<dbReference type="Pfam" id="PF08337">
    <property type="entry name" value="Plexin_cytopl"/>
    <property type="match status" value="1"/>
</dbReference>
<dbReference type="FunFam" id="2.60.40.10:FF:000329">
    <property type="entry name" value="Plexin A4"/>
    <property type="match status" value="1"/>
</dbReference>
<dbReference type="Pfam" id="PF01437">
    <property type="entry name" value="PSI"/>
    <property type="match status" value="2"/>
</dbReference>
<dbReference type="SMART" id="SM00423">
    <property type="entry name" value="PSI"/>
    <property type="match status" value="3"/>
</dbReference>
<dbReference type="GO" id="GO:0017154">
    <property type="term" value="F:semaphorin receptor activity"/>
    <property type="evidence" value="ECO:0007669"/>
    <property type="project" value="InterPro"/>
</dbReference>
<dbReference type="FunFam" id="2.60.40.10:FF:000071">
    <property type="entry name" value="Plexin A2"/>
    <property type="match status" value="1"/>
</dbReference>
<feature type="coiled-coil region" evidence="4">
    <location>
        <begin position="684"/>
        <end position="711"/>
    </location>
</feature>
<dbReference type="GeneTree" id="ENSGT01050000244850"/>
<dbReference type="SUPFAM" id="SSF103575">
    <property type="entry name" value="Plexin repeat"/>
    <property type="match status" value="2"/>
</dbReference>
<dbReference type="InterPro" id="IPR002909">
    <property type="entry name" value="IPT_dom"/>
</dbReference>
<organism evidence="8 9">
    <name type="scientific">Eptatretus burgeri</name>
    <name type="common">Inshore hagfish</name>
    <dbReference type="NCBI Taxonomy" id="7764"/>
    <lineage>
        <taxon>Eukaryota</taxon>
        <taxon>Metazoa</taxon>
        <taxon>Chordata</taxon>
        <taxon>Craniata</taxon>
        <taxon>Vertebrata</taxon>
        <taxon>Cyclostomata</taxon>
        <taxon>Myxini</taxon>
        <taxon>Myxiniformes</taxon>
        <taxon>Myxinidae</taxon>
        <taxon>Eptatretinae</taxon>
        <taxon>Eptatretus</taxon>
    </lineage>
</organism>
<evidence type="ECO:0000256" key="3">
    <source>
        <dbReference type="ARBA" id="ARBA00023180"/>
    </source>
</evidence>
<dbReference type="InterPro" id="IPR013548">
    <property type="entry name" value="Plexin_cytoplasmic_RasGAP_dom"/>
</dbReference>
<protein>
    <submittedName>
        <fullName evidence="8">Plexin A2</fullName>
    </submittedName>
</protein>
<dbReference type="FunFam" id="2.60.40.10:FF:000123">
    <property type="entry name" value="Plexin A1"/>
    <property type="match status" value="1"/>
</dbReference>
<dbReference type="InterPro" id="IPR016201">
    <property type="entry name" value="PSI"/>
</dbReference>
<feature type="domain" description="PSI" evidence="6">
    <location>
        <begin position="10"/>
        <end position="60"/>
    </location>
</feature>
<keyword evidence="5" id="KW-1133">Transmembrane helix</keyword>
<dbReference type="Pfam" id="PF17960">
    <property type="entry name" value="TIG_plexin"/>
    <property type="match status" value="1"/>
</dbReference>
<feature type="domain" description="PSI" evidence="6">
    <location>
        <begin position="304"/>
        <end position="356"/>
    </location>
</feature>
<keyword evidence="2 5" id="KW-0472">Membrane</keyword>
<name>A0A8C4QNH4_EPTBU</name>
<dbReference type="InterPro" id="IPR013783">
    <property type="entry name" value="Ig-like_fold"/>
</dbReference>
<proteinExistence type="predicted"/>
<evidence type="ECO:0000259" key="6">
    <source>
        <dbReference type="SMART" id="SM00423"/>
    </source>
</evidence>
<dbReference type="GO" id="GO:0002116">
    <property type="term" value="C:semaphorin receptor complex"/>
    <property type="evidence" value="ECO:0007669"/>
    <property type="project" value="TreeGrafter"/>
</dbReference>
<dbReference type="GO" id="GO:0030334">
    <property type="term" value="P:regulation of cell migration"/>
    <property type="evidence" value="ECO:0007669"/>
    <property type="project" value="TreeGrafter"/>
</dbReference>
<keyword evidence="9" id="KW-1185">Reference proteome</keyword>
<feature type="domain" description="IPT/TIG" evidence="7">
    <location>
        <begin position="357"/>
        <end position="453"/>
    </location>
</feature>
<keyword evidence="4" id="KW-0175">Coiled coil</keyword>
<keyword evidence="3" id="KW-0325">Glycoprotein</keyword>
<comment type="subcellular location">
    <subcellularLocation>
        <location evidence="1">Membrane</location>
        <topology evidence="1">Single-pass type I membrane protein</topology>
    </subcellularLocation>
</comment>
<reference evidence="8" key="1">
    <citation type="submission" date="2025-08" db="UniProtKB">
        <authorList>
            <consortium name="Ensembl"/>
        </authorList>
    </citation>
    <scope>IDENTIFICATION</scope>
</reference>
<dbReference type="SMART" id="SM00429">
    <property type="entry name" value="IPT"/>
    <property type="match status" value="3"/>
</dbReference>
<dbReference type="Gene3D" id="1.10.506.10">
    <property type="entry name" value="GTPase Activation - p120gap, domain 1"/>
    <property type="match status" value="1"/>
</dbReference>
<dbReference type="InterPro" id="IPR014756">
    <property type="entry name" value="Ig_E-set"/>
</dbReference>
<dbReference type="InterPro" id="IPR041362">
    <property type="entry name" value="TIG2_plexin"/>
</dbReference>
<accession>A0A8C4QNH4</accession>
<dbReference type="InterPro" id="IPR041019">
    <property type="entry name" value="TIG1_plexin"/>
</dbReference>
<evidence type="ECO:0000313" key="9">
    <source>
        <dbReference type="Proteomes" id="UP000694388"/>
    </source>
</evidence>
<dbReference type="Pfam" id="PF01833">
    <property type="entry name" value="TIG"/>
    <property type="match status" value="3"/>
</dbReference>
<sequence>MQVSRVPVERCDQYSTCERCLGAGDPHCGWCVLHSKCCRRESCPQALRPRRFAYGAKQCVGLMVIPGNLSVTMANVQLTVRAQSVPDLSAGVNCSFDGFAKQLGHVAGNVIGCHSPSMQDVPQLFANPSDDTRAVALQLTSAETGLTFASVDLIFYNCSKHPSCLSCVRSPYPCHWCMYRHQCTDNPNGCFFFEGRINTSNECPQLLPSAPILLPVGVLRRISLSTRNLPQPQSGQHGYECVVWISGRMERVPALRINSSSLQCQENAYAYEEDVGDLAVNFSVVWNGDFSIDNPANIKVHLYKCEAWRDSCGKCLKAEQQFHCGWCRTTDACTLRQHCPASKHHWLHRHPGARCTGPRIKQVTPAKGPREGGTLVTIRGENLGLEFADVEGRVFVAGVACSAQSEGYVPAEQIVCKMARAKPWHASQGSVRVCITECTPSFTVISKKTYSFVKPTVFHLIPTRGPVSGGSMLTLYGQDLDSGSSVTVTLGNRTCDFYGRDAERVMCRSPVSSIGVRPAEVRVQVDAAMLHKELHFEYAEDPTILHIHPDWTILEGGTLLTVSGQNLDISQEPKMRVKYNGVETEEGQNLNPGPSGVRLNYSVLLGEEVCTVTSSENQLLCECPNLNGLHELTVRVGAWEKTLGKVHVASDNMLSLPAIAGVAGGAGLLLFIVVAVLVAYKRKSKQSDLTLKRLQMQMDNLESRVALECKEAFAELQTDINELTSDVDGTGIPFLDYRTYAMRVLFPGIDNHPVLKLLEVPGNRQEVVEKGLRQFGRLLNSKVFLLNFIRTLEAQRSFSMRDRGNVASLIMTALQGKMEFATDVLKHLLSDLIMKNIESRNHPKLLLRRYEITANFYLWYNDIID</sequence>